<feature type="domain" description="Dihydroorotate dehydrogenase catalytic" evidence="12">
    <location>
        <begin position="103"/>
        <end position="423"/>
    </location>
</feature>
<evidence type="ECO:0000313" key="14">
    <source>
        <dbReference type="Proteomes" id="UP001140217"/>
    </source>
</evidence>
<evidence type="ECO:0000256" key="6">
    <source>
        <dbReference type="ARBA" id="ARBA00022630"/>
    </source>
</evidence>
<dbReference type="CDD" id="cd04738">
    <property type="entry name" value="DHOD_2_like"/>
    <property type="match status" value="1"/>
</dbReference>
<dbReference type="PANTHER" id="PTHR48109">
    <property type="entry name" value="DIHYDROOROTATE DEHYDROGENASE (QUINONE), MITOCHONDRIAL-RELATED"/>
    <property type="match status" value="1"/>
</dbReference>
<dbReference type="NCBIfam" id="TIGR01036">
    <property type="entry name" value="pyrD_sub2"/>
    <property type="match status" value="1"/>
</dbReference>
<gene>
    <name evidence="13" type="primary">URA9</name>
    <name evidence="13" type="ORF">H4R18_000677</name>
</gene>
<evidence type="ECO:0000256" key="4">
    <source>
        <dbReference type="ARBA" id="ARBA00012791"/>
    </source>
</evidence>
<evidence type="ECO:0000256" key="5">
    <source>
        <dbReference type="ARBA" id="ARBA00017599"/>
    </source>
</evidence>
<comment type="similarity">
    <text evidence="3 11">Belongs to the dihydroorotate dehydrogenase family. Type 2 subfamily.</text>
</comment>
<name>A0A9W8LMH6_9FUNG</name>
<keyword evidence="7 11" id="KW-0288">FMN</keyword>
<dbReference type="GO" id="GO:0006207">
    <property type="term" value="P:'de novo' pyrimidine nucleobase biosynthetic process"/>
    <property type="evidence" value="ECO:0007669"/>
    <property type="project" value="InterPro"/>
</dbReference>
<comment type="cofactor">
    <cofactor evidence="11">
        <name>FMN</name>
        <dbReference type="ChEBI" id="CHEBI:58210"/>
    </cofactor>
    <text evidence="11">Binds 1 FMN per subunit.</text>
</comment>
<evidence type="ECO:0000256" key="11">
    <source>
        <dbReference type="RuleBase" id="RU361255"/>
    </source>
</evidence>
<dbReference type="InterPro" id="IPR013785">
    <property type="entry name" value="Aldolase_TIM"/>
</dbReference>
<dbReference type="Proteomes" id="UP001140217">
    <property type="component" value="Unassembled WGS sequence"/>
</dbReference>
<dbReference type="EC" id="1.3.5.2" evidence="4 11"/>
<dbReference type="PROSITE" id="PS00911">
    <property type="entry name" value="DHODEHASE_1"/>
    <property type="match status" value="1"/>
</dbReference>
<dbReference type="InterPro" id="IPR005719">
    <property type="entry name" value="Dihydroorotate_DH_2"/>
</dbReference>
<evidence type="ECO:0000256" key="1">
    <source>
        <dbReference type="ARBA" id="ARBA00004370"/>
    </source>
</evidence>
<dbReference type="OrthoDB" id="14784at2759"/>
<keyword evidence="6 11" id="KW-0285">Flavoprotein</keyword>
<evidence type="ECO:0000256" key="7">
    <source>
        <dbReference type="ARBA" id="ARBA00022643"/>
    </source>
</evidence>
<evidence type="ECO:0000256" key="10">
    <source>
        <dbReference type="ARBA" id="ARBA00048639"/>
    </source>
</evidence>
<evidence type="ECO:0000259" key="12">
    <source>
        <dbReference type="Pfam" id="PF01180"/>
    </source>
</evidence>
<dbReference type="GO" id="GO:0106430">
    <property type="term" value="F:dihydroorotate dehydrogenase (quinone) activity"/>
    <property type="evidence" value="ECO:0007669"/>
    <property type="project" value="UniProtKB-EC"/>
</dbReference>
<keyword evidence="11" id="KW-0999">Mitochondrion inner membrane</keyword>
<comment type="subcellular location">
    <subcellularLocation>
        <location evidence="1">Membrane</location>
    </subcellularLocation>
    <subcellularLocation>
        <location evidence="11">Mitochondrion inner membrane</location>
        <topology evidence="11">Single-pass membrane protein</topology>
    </subcellularLocation>
</comment>
<evidence type="ECO:0000256" key="3">
    <source>
        <dbReference type="ARBA" id="ARBA00005359"/>
    </source>
</evidence>
<dbReference type="Gene3D" id="3.20.20.70">
    <property type="entry name" value="Aldolase class I"/>
    <property type="match status" value="1"/>
</dbReference>
<proteinExistence type="inferred from homology"/>
<dbReference type="InterPro" id="IPR001295">
    <property type="entry name" value="Dihydroorotate_DH_CS"/>
</dbReference>
<dbReference type="GO" id="GO:0005743">
    <property type="term" value="C:mitochondrial inner membrane"/>
    <property type="evidence" value="ECO:0007669"/>
    <property type="project" value="UniProtKB-SubCell"/>
</dbReference>
<evidence type="ECO:0000256" key="9">
    <source>
        <dbReference type="ARBA" id="ARBA00023136"/>
    </source>
</evidence>
<evidence type="ECO:0000313" key="13">
    <source>
        <dbReference type="EMBL" id="KAJ2785226.1"/>
    </source>
</evidence>
<keyword evidence="8 11" id="KW-0560">Oxidoreductase</keyword>
<dbReference type="PROSITE" id="PS00912">
    <property type="entry name" value="DHODEHASE_2"/>
    <property type="match status" value="1"/>
</dbReference>
<reference evidence="13" key="1">
    <citation type="submission" date="2022-07" db="EMBL/GenBank/DDBJ databases">
        <title>Phylogenomic reconstructions and comparative analyses of Kickxellomycotina fungi.</title>
        <authorList>
            <person name="Reynolds N.K."/>
            <person name="Stajich J.E."/>
            <person name="Barry K."/>
            <person name="Grigoriev I.V."/>
            <person name="Crous P."/>
            <person name="Smith M.E."/>
        </authorList>
    </citation>
    <scope>NUCLEOTIDE SEQUENCE</scope>
    <source>
        <strain evidence="13">NBRC 105414</strain>
    </source>
</reference>
<dbReference type="Pfam" id="PF01180">
    <property type="entry name" value="DHO_dh"/>
    <property type="match status" value="1"/>
</dbReference>
<keyword evidence="11" id="KW-0496">Mitochondrion</keyword>
<protein>
    <recommendedName>
        <fullName evidence="5 11">Dihydroorotate dehydrogenase (quinone), mitochondrial</fullName>
        <shortName evidence="11">DHOdehase</shortName>
        <ecNumber evidence="4 11">1.3.5.2</ecNumber>
    </recommendedName>
</protein>
<sequence>MFRIGANRLRGAAAATAAGAGGRRAFGTGRVLSTGRAAAAAAATAAACGLGYLYVTDASAGVHRYVAGPVLRLLDPEDAHDAAVWLLRHGVCPADRGADDALLETELWGRRVANPVGLAAGFDKNAVAVDALFGLGFGAVEVGSITPQPQAGNARPRLFRIDDSAAVVNRMGLNNDGAEACADRLRSRFWRLLAAQSRAQGETVAELARSTNRSGRAGRLLGVNLGKNKAAGADSFDDYVSGLQQLGAYADYVVINVSCPNVTNIAANADVAVLEQTVAAVVRARNAMPDYRPPVVLKIGPDNSADQLRLIAQLATDCAVDGIIAANTTPARPPGLADPAGVAREQGGLSGAPLRARALETTRQMYRLTGGRIPIIGCGGISSAEDALAFARAGASMVQIYTSMVYDGPGKAREIKDDLMRLLKGRRWADVVGEEARGK</sequence>
<comment type="pathway">
    <text evidence="2 11">Pyrimidine metabolism; UMP biosynthesis via de novo pathway; orotate from (S)-dihydroorotate (quinone route): step 1/1.</text>
</comment>
<keyword evidence="14" id="KW-1185">Reference proteome</keyword>
<comment type="caution">
    <text evidence="13">The sequence shown here is derived from an EMBL/GenBank/DDBJ whole genome shotgun (WGS) entry which is preliminary data.</text>
</comment>
<dbReference type="EMBL" id="JANBUL010000014">
    <property type="protein sequence ID" value="KAJ2785226.1"/>
    <property type="molecule type" value="Genomic_DNA"/>
</dbReference>
<dbReference type="GO" id="GO:0009220">
    <property type="term" value="P:pyrimidine ribonucleotide biosynthetic process"/>
    <property type="evidence" value="ECO:0007669"/>
    <property type="project" value="TreeGrafter"/>
</dbReference>
<organism evidence="13 14">
    <name type="scientific">Coemansia javaensis</name>
    <dbReference type="NCBI Taxonomy" id="2761396"/>
    <lineage>
        <taxon>Eukaryota</taxon>
        <taxon>Fungi</taxon>
        <taxon>Fungi incertae sedis</taxon>
        <taxon>Zoopagomycota</taxon>
        <taxon>Kickxellomycotina</taxon>
        <taxon>Kickxellomycetes</taxon>
        <taxon>Kickxellales</taxon>
        <taxon>Kickxellaceae</taxon>
        <taxon>Coemansia</taxon>
    </lineage>
</organism>
<dbReference type="InterPro" id="IPR005720">
    <property type="entry name" value="Dihydroorotate_DH_cat"/>
</dbReference>
<comment type="catalytic activity">
    <reaction evidence="10 11">
        <text>(S)-dihydroorotate + a quinone = orotate + a quinol</text>
        <dbReference type="Rhea" id="RHEA:30187"/>
        <dbReference type="ChEBI" id="CHEBI:24646"/>
        <dbReference type="ChEBI" id="CHEBI:30839"/>
        <dbReference type="ChEBI" id="CHEBI:30864"/>
        <dbReference type="ChEBI" id="CHEBI:132124"/>
        <dbReference type="EC" id="1.3.5.2"/>
    </reaction>
</comment>
<dbReference type="SUPFAM" id="SSF51395">
    <property type="entry name" value="FMN-linked oxidoreductases"/>
    <property type="match status" value="1"/>
</dbReference>
<dbReference type="AlphaFoldDB" id="A0A9W8LMH6"/>
<accession>A0A9W8LMH6</accession>
<dbReference type="InterPro" id="IPR050074">
    <property type="entry name" value="DHO_dehydrogenase"/>
</dbReference>
<evidence type="ECO:0000256" key="2">
    <source>
        <dbReference type="ARBA" id="ARBA00005161"/>
    </source>
</evidence>
<dbReference type="PANTHER" id="PTHR48109:SF4">
    <property type="entry name" value="DIHYDROOROTATE DEHYDROGENASE (QUINONE), MITOCHONDRIAL"/>
    <property type="match status" value="1"/>
</dbReference>
<evidence type="ECO:0000256" key="8">
    <source>
        <dbReference type="ARBA" id="ARBA00023002"/>
    </source>
</evidence>
<keyword evidence="9" id="KW-0472">Membrane</keyword>